<dbReference type="EMBL" id="CP133613">
    <property type="protein sequence ID" value="WMV13709.1"/>
    <property type="molecule type" value="Genomic_DNA"/>
</dbReference>
<dbReference type="GO" id="GO:0008270">
    <property type="term" value="F:zinc ion binding"/>
    <property type="evidence" value="ECO:0007669"/>
    <property type="project" value="UniProtKB-KW"/>
</dbReference>
<keyword evidence="5" id="KW-1185">Reference proteome</keyword>
<keyword evidence="1" id="KW-0862">Zinc</keyword>
<evidence type="ECO:0000256" key="2">
    <source>
        <dbReference type="SAM" id="MobiDB-lite"/>
    </source>
</evidence>
<dbReference type="InterPro" id="IPR050951">
    <property type="entry name" value="Retrovirus_Pol_polyprotein"/>
</dbReference>
<dbReference type="InterPro" id="IPR001878">
    <property type="entry name" value="Znf_CCHC"/>
</dbReference>
<organism evidence="4 5">
    <name type="scientific">Solanum verrucosum</name>
    <dbReference type="NCBI Taxonomy" id="315347"/>
    <lineage>
        <taxon>Eukaryota</taxon>
        <taxon>Viridiplantae</taxon>
        <taxon>Streptophyta</taxon>
        <taxon>Embryophyta</taxon>
        <taxon>Tracheophyta</taxon>
        <taxon>Spermatophyta</taxon>
        <taxon>Magnoliopsida</taxon>
        <taxon>eudicotyledons</taxon>
        <taxon>Gunneridae</taxon>
        <taxon>Pentapetalae</taxon>
        <taxon>asterids</taxon>
        <taxon>lamiids</taxon>
        <taxon>Solanales</taxon>
        <taxon>Solanaceae</taxon>
        <taxon>Solanoideae</taxon>
        <taxon>Solaneae</taxon>
        <taxon>Solanum</taxon>
    </lineage>
</organism>
<gene>
    <name evidence="4" type="ORF">MTR67_007094</name>
</gene>
<feature type="region of interest" description="Disordered" evidence="2">
    <location>
        <begin position="346"/>
        <end position="372"/>
    </location>
</feature>
<dbReference type="GO" id="GO:0003676">
    <property type="term" value="F:nucleic acid binding"/>
    <property type="evidence" value="ECO:0007669"/>
    <property type="project" value="InterPro"/>
</dbReference>
<dbReference type="PANTHER" id="PTHR37984">
    <property type="entry name" value="PROTEIN CBG26694"/>
    <property type="match status" value="1"/>
</dbReference>
<dbReference type="Pfam" id="PF00098">
    <property type="entry name" value="zf-CCHC"/>
    <property type="match status" value="1"/>
</dbReference>
<dbReference type="PROSITE" id="PS50158">
    <property type="entry name" value="ZF_CCHC"/>
    <property type="match status" value="1"/>
</dbReference>
<evidence type="ECO:0000256" key="1">
    <source>
        <dbReference type="PROSITE-ProRule" id="PRU00047"/>
    </source>
</evidence>
<dbReference type="SUPFAM" id="SSF56672">
    <property type="entry name" value="DNA/RNA polymerases"/>
    <property type="match status" value="1"/>
</dbReference>
<proteinExistence type="predicted"/>
<dbReference type="InterPro" id="IPR036875">
    <property type="entry name" value="Znf_CCHC_sf"/>
</dbReference>
<dbReference type="Pfam" id="PF03732">
    <property type="entry name" value="Retrotrans_gag"/>
    <property type="match status" value="2"/>
</dbReference>
<accession>A0AAF0PZ11</accession>
<evidence type="ECO:0000259" key="3">
    <source>
        <dbReference type="PROSITE" id="PS50158"/>
    </source>
</evidence>
<dbReference type="PANTHER" id="PTHR37984:SF5">
    <property type="entry name" value="PROTEIN NYNRIN-LIKE"/>
    <property type="match status" value="1"/>
</dbReference>
<dbReference type="InterPro" id="IPR005162">
    <property type="entry name" value="Retrotrans_gag_dom"/>
</dbReference>
<protein>
    <recommendedName>
        <fullName evidence="3">CCHC-type domain-containing protein</fullName>
    </recommendedName>
</protein>
<feature type="domain" description="CCHC-type" evidence="3">
    <location>
        <begin position="322"/>
        <end position="336"/>
    </location>
</feature>
<name>A0AAF0PZ11_SOLVR</name>
<sequence length="799" mass="92944">MFHAFESKDAYEFILECSQRLHKLEIVHQHEVEFVTIQLQRKAKKWWRTYVECISSVLPPITWTQFRALFLENYVPQTLRDRKKDEFMTLEQGGIYVASYEANLHALSKYATQLVTTEEERIRLFIKGLNYELQVLFVHMNSAGKRFIKVTDFVKKVERLQRKAKNWWRAYVECRSSVLPPPTWTQFCALFLEKYVPQTLRDHKKDEFTALEQGGVYVVSYEAKFHALSRYATQLVTTEEERICLFIKGLNYELQVLFVHMTSAGKSINKGLGRTTLIAKLFHCAKAISTDNYSGTLRHNLNQESQGTTRSVGSMPPFDRSCYKCGEPGHMKRDCPHSQMVYSTQQQSRVVVPTRNGNNGRGRTQGRRGGNQQGLKGMPWLYPYYFVLNGNTKSVTLEILGMKKLEWKKDGSMRMCRHYRKLNRVTIRNKYPLPRIDDLFDQLQCASIFSRIDLRVNECACIFYEFDEWKVVSKEGVMVVPQKIEVVKNWVQPSSVTEVMSFVGIVSYYHRFVKKLSFIATHLKNLTKNKCEVFIDHHSLQIVFTQKDLNLRQRRWMELLKDYGVTIEYHLDKANVVADALSRKAVSMGSLVGLSITRRPLAKEIHTLESKFMQLGISDKGGALASIEDRATFIAEIKAKQFEDEILNELKKKTVIGKAQYTTLDAKVFLSFKGRICVSRVNDLIQKLLTIPCYHSSIDMAPFEAPYEKGCRSTIGWFEAGDVKPLGVDLVKDAKDKRYHGDGDYIIKWDTILLEKDFKYEKEPVAIRDRDVRKLRTKETKYVKFQWKHRLVEESNWET</sequence>
<keyword evidence="1" id="KW-0479">Metal-binding</keyword>
<dbReference type="AlphaFoldDB" id="A0AAF0PZ11"/>
<evidence type="ECO:0000313" key="4">
    <source>
        <dbReference type="EMBL" id="WMV13709.1"/>
    </source>
</evidence>
<dbReference type="Gene3D" id="3.10.10.10">
    <property type="entry name" value="HIV Type 1 Reverse Transcriptase, subunit A, domain 1"/>
    <property type="match status" value="1"/>
</dbReference>
<reference evidence="4" key="1">
    <citation type="submission" date="2023-08" db="EMBL/GenBank/DDBJ databases">
        <title>A de novo genome assembly of Solanum verrucosum Schlechtendal, a Mexican diploid species geographically isolated from the other diploid A-genome species in potato relatives.</title>
        <authorList>
            <person name="Hosaka K."/>
        </authorList>
    </citation>
    <scope>NUCLEOTIDE SEQUENCE</scope>
    <source>
        <tissue evidence="4">Young leaves</tissue>
    </source>
</reference>
<dbReference type="InterPro" id="IPR043128">
    <property type="entry name" value="Rev_trsase/Diguanyl_cyclase"/>
</dbReference>
<dbReference type="SUPFAM" id="SSF57756">
    <property type="entry name" value="Retrovirus zinc finger-like domains"/>
    <property type="match status" value="1"/>
</dbReference>
<evidence type="ECO:0000313" key="5">
    <source>
        <dbReference type="Proteomes" id="UP001234989"/>
    </source>
</evidence>
<dbReference type="InterPro" id="IPR043502">
    <property type="entry name" value="DNA/RNA_pol_sf"/>
</dbReference>
<dbReference type="Gene3D" id="3.30.70.270">
    <property type="match status" value="2"/>
</dbReference>
<dbReference type="Gene3D" id="4.10.60.10">
    <property type="entry name" value="Zinc finger, CCHC-type"/>
    <property type="match status" value="1"/>
</dbReference>
<dbReference type="Proteomes" id="UP001234989">
    <property type="component" value="Chromosome 2"/>
</dbReference>
<keyword evidence="1" id="KW-0863">Zinc-finger</keyword>
<dbReference type="SMART" id="SM00343">
    <property type="entry name" value="ZnF_C2HC"/>
    <property type="match status" value="1"/>
</dbReference>